<sequence length="384" mass="41396">MTSSPVRPDGHPLRVLCESLLSRIEELSVVVTDDIRRELPSYAAFPLAEQRRTVRSRLQALLRGLALDVEPTAEQLLEFQSESRRRAYYGLPVQDALATFHIGARRLWDELRAAARGTAAEDTAVELVAPLWAWVQAVSGVVADAFAVEAGSRYGREAGLRQRFLELLRTGGAPREHAAEIARELGFDPDGDFRALCAPAAPWAAQGHLGLLQRAARQLPGRVSCGLSGQLMVAVTQRVDPADLANRVINLGGDDARVGIGLDRSGLAGAEMSIGDAERALAVAELGGRATSFEDVWLRASLIDSRERLHPLFAEVRRVTGEQPLLAETVIAFADSGSSLAQAATVLGIHPNTVAYRLGQWHKLTGADPRTFAGLLRSVVGITD</sequence>
<dbReference type="RefSeq" id="WP_317773423.1">
    <property type="nucleotide sequence ID" value="NZ_JAWMAJ010000097.1"/>
</dbReference>
<dbReference type="Pfam" id="PF14361">
    <property type="entry name" value="RsbRD_N"/>
    <property type="match status" value="1"/>
</dbReference>
<comment type="similarity">
    <text evidence="1">Belongs to the CdaR family.</text>
</comment>
<evidence type="ECO:0000313" key="6">
    <source>
        <dbReference type="Proteomes" id="UP001187346"/>
    </source>
</evidence>
<dbReference type="InterPro" id="IPR025736">
    <property type="entry name" value="PucR_C-HTH_dom"/>
</dbReference>
<feature type="domain" description="RsbT co-antagonist protein RsbRD N-terminal" evidence="3">
    <location>
        <begin position="30"/>
        <end position="158"/>
    </location>
</feature>
<reference evidence="5 6" key="1">
    <citation type="submission" date="2023-10" db="EMBL/GenBank/DDBJ databases">
        <title>Characterization of rhizosphere-enriched actinobacteria from wheat plants lab-grown on chernevaya soil.</title>
        <authorList>
            <person name="Tikhonova E.N."/>
            <person name="Konopkin A."/>
            <person name="Kravchenko I.K."/>
        </authorList>
    </citation>
    <scope>NUCLEOTIDE SEQUENCE [LARGE SCALE GENOMIC DNA]</scope>
    <source>
        <strain evidence="5 6">RR29</strain>
    </source>
</reference>
<dbReference type="InterPro" id="IPR041522">
    <property type="entry name" value="CdaR_GGDEF"/>
</dbReference>
<accession>A0ABU4FG04</accession>
<proteinExistence type="inferred from homology"/>
<gene>
    <name evidence="5" type="ORF">R5A26_26675</name>
</gene>
<evidence type="ECO:0000313" key="5">
    <source>
        <dbReference type="EMBL" id="MDV7219529.1"/>
    </source>
</evidence>
<dbReference type="Pfam" id="PF13556">
    <property type="entry name" value="HTH_30"/>
    <property type="match status" value="1"/>
</dbReference>
<protein>
    <submittedName>
        <fullName evidence="5">Helix-turn-helix domain-containing protein</fullName>
    </submittedName>
</protein>
<evidence type="ECO:0000259" key="4">
    <source>
        <dbReference type="Pfam" id="PF17853"/>
    </source>
</evidence>
<evidence type="ECO:0000259" key="2">
    <source>
        <dbReference type="Pfam" id="PF13556"/>
    </source>
</evidence>
<dbReference type="InterPro" id="IPR025751">
    <property type="entry name" value="RsbRD_N_dom"/>
</dbReference>
<dbReference type="Gene3D" id="1.10.10.2840">
    <property type="entry name" value="PucR C-terminal helix-turn-helix domain"/>
    <property type="match status" value="1"/>
</dbReference>
<comment type="caution">
    <text evidence="5">The sequence shown here is derived from an EMBL/GenBank/DDBJ whole genome shotgun (WGS) entry which is preliminary data.</text>
</comment>
<feature type="domain" description="PucR C-terminal helix-turn-helix" evidence="2">
    <location>
        <begin position="326"/>
        <end position="377"/>
    </location>
</feature>
<keyword evidence="6" id="KW-1185">Reference proteome</keyword>
<evidence type="ECO:0000256" key="1">
    <source>
        <dbReference type="ARBA" id="ARBA00006754"/>
    </source>
</evidence>
<dbReference type="Pfam" id="PF17853">
    <property type="entry name" value="GGDEF_2"/>
    <property type="match status" value="1"/>
</dbReference>
<organism evidence="5 6">
    <name type="scientific">Streptomyces prunicolor</name>
    <dbReference type="NCBI Taxonomy" id="67348"/>
    <lineage>
        <taxon>Bacteria</taxon>
        <taxon>Bacillati</taxon>
        <taxon>Actinomycetota</taxon>
        <taxon>Actinomycetes</taxon>
        <taxon>Kitasatosporales</taxon>
        <taxon>Streptomycetaceae</taxon>
        <taxon>Streptomyces</taxon>
    </lineage>
</organism>
<dbReference type="EMBL" id="JAWMAJ010000097">
    <property type="protein sequence ID" value="MDV7219529.1"/>
    <property type="molecule type" value="Genomic_DNA"/>
</dbReference>
<dbReference type="PANTHER" id="PTHR33744">
    <property type="entry name" value="CARBOHYDRATE DIACID REGULATOR"/>
    <property type="match status" value="1"/>
</dbReference>
<dbReference type="Proteomes" id="UP001187346">
    <property type="component" value="Unassembled WGS sequence"/>
</dbReference>
<feature type="domain" description="CdaR GGDEF-like" evidence="4">
    <location>
        <begin position="172"/>
        <end position="283"/>
    </location>
</feature>
<dbReference type="InterPro" id="IPR042070">
    <property type="entry name" value="PucR_C-HTH_sf"/>
</dbReference>
<dbReference type="PANTHER" id="PTHR33744:SF1">
    <property type="entry name" value="DNA-BINDING TRANSCRIPTIONAL ACTIVATOR ADER"/>
    <property type="match status" value="1"/>
</dbReference>
<name>A0ABU4FG04_9ACTN</name>
<dbReference type="InterPro" id="IPR051448">
    <property type="entry name" value="CdaR-like_regulators"/>
</dbReference>
<evidence type="ECO:0000259" key="3">
    <source>
        <dbReference type="Pfam" id="PF14361"/>
    </source>
</evidence>